<evidence type="ECO:0000259" key="14">
    <source>
        <dbReference type="Pfam" id="PF17039"/>
    </source>
</evidence>
<evidence type="ECO:0000313" key="16">
    <source>
        <dbReference type="Proteomes" id="UP000242188"/>
    </source>
</evidence>
<comment type="caution">
    <text evidence="15">The sequence shown here is derived from an EMBL/GenBank/DDBJ whole genome shotgun (WGS) entry which is preliminary data.</text>
</comment>
<feature type="domain" description="Fucosyltransferase C-terminal" evidence="13">
    <location>
        <begin position="225"/>
        <end position="389"/>
    </location>
</feature>
<proteinExistence type="inferred from homology"/>
<dbReference type="UniPathway" id="UPA00378"/>
<dbReference type="GO" id="GO:0008417">
    <property type="term" value="F:fucosyltransferase activity"/>
    <property type="evidence" value="ECO:0007669"/>
    <property type="project" value="InterPro"/>
</dbReference>
<dbReference type="GO" id="GO:0000139">
    <property type="term" value="C:Golgi membrane"/>
    <property type="evidence" value="ECO:0007669"/>
    <property type="project" value="UniProtKB-SubCell"/>
</dbReference>
<dbReference type="STRING" id="6573.A0A210PSV8"/>
<dbReference type="PANTHER" id="PTHR48438">
    <property type="entry name" value="ALPHA-(1,3)-FUCOSYLTRANSFERASE C-RELATED"/>
    <property type="match status" value="1"/>
</dbReference>
<feature type="domain" description="Fucosyltransferase N-terminal" evidence="14">
    <location>
        <begin position="93"/>
        <end position="200"/>
    </location>
</feature>
<evidence type="ECO:0000256" key="12">
    <source>
        <dbReference type="RuleBase" id="RU003832"/>
    </source>
</evidence>
<dbReference type="AlphaFoldDB" id="A0A210PSV8"/>
<keyword evidence="6 12" id="KW-0812">Transmembrane</keyword>
<comment type="subcellular location">
    <subcellularLocation>
        <location evidence="1">Golgi apparatus membrane</location>
        <topology evidence="1">Single-pass type II membrane protein</topology>
    </subcellularLocation>
    <subcellularLocation>
        <location evidence="12">Golgi apparatus</location>
        <location evidence="12">Golgi stack membrane</location>
        <topology evidence="12">Single-pass type II membrane protein</topology>
    </subcellularLocation>
</comment>
<evidence type="ECO:0000256" key="5">
    <source>
        <dbReference type="ARBA" id="ARBA00022679"/>
    </source>
</evidence>
<feature type="transmembrane region" description="Helical" evidence="12">
    <location>
        <begin position="37"/>
        <end position="56"/>
    </location>
</feature>
<dbReference type="Pfam" id="PF00852">
    <property type="entry name" value="Glyco_transf_10"/>
    <property type="match status" value="1"/>
</dbReference>
<organism evidence="15 16">
    <name type="scientific">Mizuhopecten yessoensis</name>
    <name type="common">Japanese scallop</name>
    <name type="synonym">Patinopecten yessoensis</name>
    <dbReference type="NCBI Taxonomy" id="6573"/>
    <lineage>
        <taxon>Eukaryota</taxon>
        <taxon>Metazoa</taxon>
        <taxon>Spiralia</taxon>
        <taxon>Lophotrochozoa</taxon>
        <taxon>Mollusca</taxon>
        <taxon>Bivalvia</taxon>
        <taxon>Autobranchia</taxon>
        <taxon>Pteriomorphia</taxon>
        <taxon>Pectinida</taxon>
        <taxon>Pectinoidea</taxon>
        <taxon>Pectinidae</taxon>
        <taxon>Mizuhopecten</taxon>
    </lineage>
</organism>
<evidence type="ECO:0000256" key="8">
    <source>
        <dbReference type="ARBA" id="ARBA00022989"/>
    </source>
</evidence>
<dbReference type="SUPFAM" id="SSF53756">
    <property type="entry name" value="UDP-Glycosyltransferase/glycogen phosphorylase"/>
    <property type="match status" value="1"/>
</dbReference>
<dbReference type="OrthoDB" id="427096at2759"/>
<gene>
    <name evidence="15" type="ORF">KP79_PYT23304</name>
</gene>
<keyword evidence="8 12" id="KW-1133">Transmembrane helix</keyword>
<name>A0A210PSV8_MIZYE</name>
<dbReference type="FunFam" id="3.40.50.11660:FF:000004">
    <property type="entry name" value="Glycoprotein 3-alpha-L-fucosyltransferase A"/>
    <property type="match status" value="1"/>
</dbReference>
<keyword evidence="10 12" id="KW-0472">Membrane</keyword>
<evidence type="ECO:0000256" key="9">
    <source>
        <dbReference type="ARBA" id="ARBA00023034"/>
    </source>
</evidence>
<evidence type="ECO:0000256" key="3">
    <source>
        <dbReference type="ARBA" id="ARBA00008919"/>
    </source>
</evidence>
<dbReference type="InterPro" id="IPR055270">
    <property type="entry name" value="Glyco_tran_10_C"/>
</dbReference>
<dbReference type="EC" id="2.4.1.-" evidence="12"/>
<dbReference type="InterPro" id="IPR001503">
    <property type="entry name" value="Glyco_trans_10"/>
</dbReference>
<dbReference type="PANTHER" id="PTHR48438:SF1">
    <property type="entry name" value="ALPHA-(1,3)-FUCOSYLTRANSFERASE C-RELATED"/>
    <property type="match status" value="1"/>
</dbReference>
<dbReference type="Pfam" id="PF17039">
    <property type="entry name" value="Glyco_tran_10_N"/>
    <property type="match status" value="1"/>
</dbReference>
<keyword evidence="5 12" id="KW-0808">Transferase</keyword>
<dbReference type="Proteomes" id="UP000242188">
    <property type="component" value="Unassembled WGS sequence"/>
</dbReference>
<sequence>MINVLQALGGKRIDMTFISDNCGALSSFKLSPIPRRYCITAFGVLCFFYIGTYVILRGNSLTTMKLFNQNVCLTPNCDDNIIKFNQTHFVNKTTKKVLMWTKFFLGGWTDDIAMFMNKSKYSCVVTTDRNELESADALMFHYLDLYVWETVPGYRRPDQVWIMYNAEAPPHLHYTGLPWLNAFNWTMTYRTDSTVHGPYGAFVPLTPEEKIKASEMYRGIDYTIGKTKMVVAVISDCPDDAQRYRHMRELQKYVDIDFFGKCGNLTCPRTNNPVCNSMVYKFRIAFENANCKDYVTEKFWHSFSRNTVPIVNWKGDQVISAPPKSYINIHDFNSAQELSDYLNLLNANDTLYNEYFSWRLNYKVFGINMWYHFENLCAALHTPREAQTIIDPDKWIRTDSCNKWSITGVLQRKWDRFLFDWGW</sequence>
<dbReference type="EMBL" id="NEDP02005522">
    <property type="protein sequence ID" value="OWF39536.1"/>
    <property type="molecule type" value="Genomic_DNA"/>
</dbReference>
<protein>
    <recommendedName>
        <fullName evidence="12">Fucosyltransferase</fullName>
        <ecNumber evidence="12">2.4.1.-</ecNumber>
    </recommendedName>
</protein>
<keyword evidence="4 12" id="KW-0328">Glycosyltransferase</keyword>
<keyword evidence="11" id="KW-0325">Glycoprotein</keyword>
<dbReference type="Gene3D" id="3.40.50.11660">
    <property type="entry name" value="Glycosyl transferase family 10, C-terminal domain"/>
    <property type="match status" value="1"/>
</dbReference>
<keyword evidence="7" id="KW-0735">Signal-anchor</keyword>
<evidence type="ECO:0000256" key="2">
    <source>
        <dbReference type="ARBA" id="ARBA00004922"/>
    </source>
</evidence>
<evidence type="ECO:0000313" key="15">
    <source>
        <dbReference type="EMBL" id="OWF39536.1"/>
    </source>
</evidence>
<evidence type="ECO:0000256" key="6">
    <source>
        <dbReference type="ARBA" id="ARBA00022692"/>
    </source>
</evidence>
<comment type="pathway">
    <text evidence="2">Protein modification; protein glycosylation.</text>
</comment>
<evidence type="ECO:0000256" key="4">
    <source>
        <dbReference type="ARBA" id="ARBA00022676"/>
    </source>
</evidence>
<evidence type="ECO:0000256" key="1">
    <source>
        <dbReference type="ARBA" id="ARBA00004323"/>
    </source>
</evidence>
<dbReference type="InterPro" id="IPR038577">
    <property type="entry name" value="GT10-like_C_sf"/>
</dbReference>
<evidence type="ECO:0000259" key="13">
    <source>
        <dbReference type="Pfam" id="PF00852"/>
    </source>
</evidence>
<keyword evidence="9 12" id="KW-0333">Golgi apparatus</keyword>
<comment type="similarity">
    <text evidence="3 12">Belongs to the glycosyltransferase 10 family.</text>
</comment>
<accession>A0A210PSV8</accession>
<dbReference type="InterPro" id="IPR031481">
    <property type="entry name" value="Glyco_tran_10_N"/>
</dbReference>
<evidence type="ECO:0000256" key="10">
    <source>
        <dbReference type="ARBA" id="ARBA00023136"/>
    </source>
</evidence>
<evidence type="ECO:0000256" key="11">
    <source>
        <dbReference type="ARBA" id="ARBA00023180"/>
    </source>
</evidence>
<keyword evidence="16" id="KW-1185">Reference proteome</keyword>
<dbReference type="GO" id="GO:0032580">
    <property type="term" value="C:Golgi cisterna membrane"/>
    <property type="evidence" value="ECO:0007669"/>
    <property type="project" value="UniProtKB-SubCell"/>
</dbReference>
<reference evidence="15 16" key="1">
    <citation type="journal article" date="2017" name="Nat. Ecol. Evol.">
        <title>Scallop genome provides insights into evolution of bilaterian karyotype and development.</title>
        <authorList>
            <person name="Wang S."/>
            <person name="Zhang J."/>
            <person name="Jiao W."/>
            <person name="Li J."/>
            <person name="Xun X."/>
            <person name="Sun Y."/>
            <person name="Guo X."/>
            <person name="Huan P."/>
            <person name="Dong B."/>
            <person name="Zhang L."/>
            <person name="Hu X."/>
            <person name="Sun X."/>
            <person name="Wang J."/>
            <person name="Zhao C."/>
            <person name="Wang Y."/>
            <person name="Wang D."/>
            <person name="Huang X."/>
            <person name="Wang R."/>
            <person name="Lv J."/>
            <person name="Li Y."/>
            <person name="Zhang Z."/>
            <person name="Liu B."/>
            <person name="Lu W."/>
            <person name="Hui Y."/>
            <person name="Liang J."/>
            <person name="Zhou Z."/>
            <person name="Hou R."/>
            <person name="Li X."/>
            <person name="Liu Y."/>
            <person name="Li H."/>
            <person name="Ning X."/>
            <person name="Lin Y."/>
            <person name="Zhao L."/>
            <person name="Xing Q."/>
            <person name="Dou J."/>
            <person name="Li Y."/>
            <person name="Mao J."/>
            <person name="Guo H."/>
            <person name="Dou H."/>
            <person name="Li T."/>
            <person name="Mu C."/>
            <person name="Jiang W."/>
            <person name="Fu Q."/>
            <person name="Fu X."/>
            <person name="Miao Y."/>
            <person name="Liu J."/>
            <person name="Yu Q."/>
            <person name="Li R."/>
            <person name="Liao H."/>
            <person name="Li X."/>
            <person name="Kong Y."/>
            <person name="Jiang Z."/>
            <person name="Chourrout D."/>
            <person name="Li R."/>
            <person name="Bao Z."/>
        </authorList>
    </citation>
    <scope>NUCLEOTIDE SEQUENCE [LARGE SCALE GENOMIC DNA]</scope>
    <source>
        <strain evidence="15 16">PY_sf001</strain>
    </source>
</reference>
<evidence type="ECO:0000256" key="7">
    <source>
        <dbReference type="ARBA" id="ARBA00022968"/>
    </source>
</evidence>